<dbReference type="EMBL" id="JAGMUV010000006">
    <property type="protein sequence ID" value="KAH7153289.1"/>
    <property type="molecule type" value="Genomic_DNA"/>
</dbReference>
<feature type="compositionally biased region" description="Acidic residues" evidence="1">
    <location>
        <begin position="194"/>
        <end position="205"/>
    </location>
</feature>
<name>A0A9P9F5F4_9HYPO</name>
<reference evidence="2" key="1">
    <citation type="journal article" date="2021" name="Nat. Commun.">
        <title>Genetic determinants of endophytism in the Arabidopsis root mycobiome.</title>
        <authorList>
            <person name="Mesny F."/>
            <person name="Miyauchi S."/>
            <person name="Thiergart T."/>
            <person name="Pickel B."/>
            <person name="Atanasova L."/>
            <person name="Karlsson M."/>
            <person name="Huettel B."/>
            <person name="Barry K.W."/>
            <person name="Haridas S."/>
            <person name="Chen C."/>
            <person name="Bauer D."/>
            <person name="Andreopoulos W."/>
            <person name="Pangilinan J."/>
            <person name="LaButti K."/>
            <person name="Riley R."/>
            <person name="Lipzen A."/>
            <person name="Clum A."/>
            <person name="Drula E."/>
            <person name="Henrissat B."/>
            <person name="Kohler A."/>
            <person name="Grigoriev I.V."/>
            <person name="Martin F.M."/>
            <person name="Hacquard S."/>
        </authorList>
    </citation>
    <scope>NUCLEOTIDE SEQUENCE</scope>
    <source>
        <strain evidence="2">MPI-CAGE-AT-0147</strain>
    </source>
</reference>
<comment type="caution">
    <text evidence="2">The sequence shown here is derived from an EMBL/GenBank/DDBJ whole genome shotgun (WGS) entry which is preliminary data.</text>
</comment>
<organism evidence="2 3">
    <name type="scientific">Dactylonectria macrodidyma</name>
    <dbReference type="NCBI Taxonomy" id="307937"/>
    <lineage>
        <taxon>Eukaryota</taxon>
        <taxon>Fungi</taxon>
        <taxon>Dikarya</taxon>
        <taxon>Ascomycota</taxon>
        <taxon>Pezizomycotina</taxon>
        <taxon>Sordariomycetes</taxon>
        <taxon>Hypocreomycetidae</taxon>
        <taxon>Hypocreales</taxon>
        <taxon>Nectriaceae</taxon>
        <taxon>Dactylonectria</taxon>
    </lineage>
</organism>
<evidence type="ECO:0000256" key="1">
    <source>
        <dbReference type="SAM" id="MobiDB-lite"/>
    </source>
</evidence>
<proteinExistence type="predicted"/>
<dbReference type="OrthoDB" id="5396104at2759"/>
<evidence type="ECO:0000313" key="3">
    <source>
        <dbReference type="Proteomes" id="UP000738349"/>
    </source>
</evidence>
<accession>A0A9P9F5F4</accession>
<gene>
    <name evidence="2" type="ORF">EDB81DRAFT_452310</name>
</gene>
<dbReference type="AlphaFoldDB" id="A0A9P9F5F4"/>
<evidence type="ECO:0000313" key="2">
    <source>
        <dbReference type="EMBL" id="KAH7153289.1"/>
    </source>
</evidence>
<sequence>MTASRPPPDPSCWSWKCHSCGRMYNLAATRRCLHCSHRSCIGKPPNKENRYRVCRSAFDYEGWAAIGYYRRSQKDLSSAIQENRARQTKAELDEERLNRFINRTHDCSKDCDYPSECHNERLRSRPSQVEASPVDCPIDPALFATVETIESIEQEDSVTKGNSSDNDGDNEAFSDENGTSDEEADQEDGQKDESSDEEDGGTDLD</sequence>
<protein>
    <submittedName>
        <fullName evidence="2">Uncharacterized protein</fullName>
    </submittedName>
</protein>
<feature type="region of interest" description="Disordered" evidence="1">
    <location>
        <begin position="151"/>
        <end position="205"/>
    </location>
</feature>
<feature type="compositionally biased region" description="Acidic residues" evidence="1">
    <location>
        <begin position="166"/>
        <end position="187"/>
    </location>
</feature>
<dbReference type="Proteomes" id="UP000738349">
    <property type="component" value="Unassembled WGS sequence"/>
</dbReference>
<keyword evidence="3" id="KW-1185">Reference proteome</keyword>